<name>A0A7J5AD49_9FLAO</name>
<sequence>MKRKFPLNLLDIPSRNDLHWKKENLLNILKENKSDSIEKREKVLLNVFGALWLLIIKELREFNIDFPTIRAVKDVLYSNIQLDQEKLNSTSKDKFTNTILKNIPDEYQEMIKPLLLDGSFLKFIDKKNIILFQNIGGILFDILIREIAVSLIIKKIAML</sequence>
<proteinExistence type="predicted"/>
<reference evidence="1 2" key="1">
    <citation type="submission" date="2019-09" db="EMBL/GenBank/DDBJ databases">
        <title>Flavobacterium sp. nov., isolated from glacier ice.</title>
        <authorList>
            <person name="Liu Q."/>
        </authorList>
    </citation>
    <scope>NUCLEOTIDE SEQUENCE [LARGE SCALE GENOMIC DNA]</scope>
    <source>
        <strain evidence="1 2">NBRC 112527</strain>
    </source>
</reference>
<dbReference type="AlphaFoldDB" id="A0A7J5AD49"/>
<organism evidence="1 2">
    <name type="scientific">Flavobacterium luteum</name>
    <dbReference type="NCBI Taxonomy" id="2026654"/>
    <lineage>
        <taxon>Bacteria</taxon>
        <taxon>Pseudomonadati</taxon>
        <taxon>Bacteroidota</taxon>
        <taxon>Flavobacteriia</taxon>
        <taxon>Flavobacteriales</taxon>
        <taxon>Flavobacteriaceae</taxon>
        <taxon>Flavobacterium</taxon>
    </lineage>
</organism>
<gene>
    <name evidence="1" type="ORF">F6464_10265</name>
</gene>
<dbReference type="OrthoDB" id="1440711at2"/>
<accession>A0A7J5AD49</accession>
<evidence type="ECO:0000313" key="2">
    <source>
        <dbReference type="Proteomes" id="UP000490922"/>
    </source>
</evidence>
<evidence type="ECO:0000313" key="1">
    <source>
        <dbReference type="EMBL" id="KAB1155492.1"/>
    </source>
</evidence>
<dbReference type="EMBL" id="WAEM01000005">
    <property type="protein sequence ID" value="KAB1155492.1"/>
    <property type="molecule type" value="Genomic_DNA"/>
</dbReference>
<keyword evidence="2" id="KW-1185">Reference proteome</keyword>
<dbReference type="Proteomes" id="UP000490922">
    <property type="component" value="Unassembled WGS sequence"/>
</dbReference>
<dbReference type="RefSeq" id="WP_151107719.1">
    <property type="nucleotide sequence ID" value="NZ_WAEM01000005.1"/>
</dbReference>
<comment type="caution">
    <text evidence="1">The sequence shown here is derived from an EMBL/GenBank/DDBJ whole genome shotgun (WGS) entry which is preliminary data.</text>
</comment>
<protein>
    <submittedName>
        <fullName evidence="1">Uncharacterized protein</fullName>
    </submittedName>
</protein>